<dbReference type="AlphaFoldDB" id="A0A381U8L4"/>
<feature type="non-terminal residue" evidence="1">
    <location>
        <position position="1"/>
    </location>
</feature>
<dbReference type="EMBL" id="UINC01005908">
    <property type="protein sequence ID" value="SVA24314.1"/>
    <property type="molecule type" value="Genomic_DNA"/>
</dbReference>
<sequence length="46" mass="5233">VYGTDMPLGWPDTMDLIINSPYLNNAEKEAILGGNLIRLLRMDREI</sequence>
<dbReference type="InterPro" id="IPR032466">
    <property type="entry name" value="Metal_Hydrolase"/>
</dbReference>
<dbReference type="Gene3D" id="3.20.20.140">
    <property type="entry name" value="Metal-dependent hydrolases"/>
    <property type="match status" value="1"/>
</dbReference>
<dbReference type="SUPFAM" id="SSF51556">
    <property type="entry name" value="Metallo-dependent hydrolases"/>
    <property type="match status" value="1"/>
</dbReference>
<name>A0A381U8L4_9ZZZZ</name>
<evidence type="ECO:0008006" key="2">
    <source>
        <dbReference type="Google" id="ProtNLM"/>
    </source>
</evidence>
<reference evidence="1" key="1">
    <citation type="submission" date="2018-05" db="EMBL/GenBank/DDBJ databases">
        <authorList>
            <person name="Lanie J.A."/>
            <person name="Ng W.-L."/>
            <person name="Kazmierczak K.M."/>
            <person name="Andrzejewski T.M."/>
            <person name="Davidsen T.M."/>
            <person name="Wayne K.J."/>
            <person name="Tettelin H."/>
            <person name="Glass J.I."/>
            <person name="Rusch D."/>
            <person name="Podicherti R."/>
            <person name="Tsui H.-C.T."/>
            <person name="Winkler M.E."/>
        </authorList>
    </citation>
    <scope>NUCLEOTIDE SEQUENCE</scope>
</reference>
<accession>A0A381U8L4</accession>
<evidence type="ECO:0000313" key="1">
    <source>
        <dbReference type="EMBL" id="SVA24314.1"/>
    </source>
</evidence>
<organism evidence="1">
    <name type="scientific">marine metagenome</name>
    <dbReference type="NCBI Taxonomy" id="408172"/>
    <lineage>
        <taxon>unclassified sequences</taxon>
        <taxon>metagenomes</taxon>
        <taxon>ecological metagenomes</taxon>
    </lineage>
</organism>
<proteinExistence type="predicted"/>
<gene>
    <name evidence="1" type="ORF">METZ01_LOCUS77168</name>
</gene>
<protein>
    <recommendedName>
        <fullName evidence="2">Amidohydrolase-related domain-containing protein</fullName>
    </recommendedName>
</protein>